<feature type="region of interest" description="Disordered" evidence="1">
    <location>
        <begin position="1"/>
        <end position="26"/>
    </location>
</feature>
<dbReference type="EMBL" id="BMAW01109703">
    <property type="protein sequence ID" value="GFT39771.1"/>
    <property type="molecule type" value="Genomic_DNA"/>
</dbReference>
<sequence length="86" mass="9434">MTKIRKKKANRFHKGDHKPGGGQTLRGINYDEEEINHPSSQREVLGFSIGAPGPASILSTARYGSFESEEVTLTKQIGKTSCNSRT</sequence>
<gene>
    <name evidence="2" type="ORF">NPIL_56441</name>
</gene>
<feature type="compositionally biased region" description="Basic residues" evidence="1">
    <location>
        <begin position="1"/>
        <end position="16"/>
    </location>
</feature>
<dbReference type="Proteomes" id="UP000887013">
    <property type="component" value="Unassembled WGS sequence"/>
</dbReference>
<reference evidence="2" key="1">
    <citation type="submission" date="2020-08" db="EMBL/GenBank/DDBJ databases">
        <title>Multicomponent nature underlies the extraordinary mechanical properties of spider dragline silk.</title>
        <authorList>
            <person name="Kono N."/>
            <person name="Nakamura H."/>
            <person name="Mori M."/>
            <person name="Yoshida Y."/>
            <person name="Ohtoshi R."/>
            <person name="Malay A.D."/>
            <person name="Moran D.A.P."/>
            <person name="Tomita M."/>
            <person name="Numata K."/>
            <person name="Arakawa K."/>
        </authorList>
    </citation>
    <scope>NUCLEOTIDE SEQUENCE</scope>
</reference>
<organism evidence="2 3">
    <name type="scientific">Nephila pilipes</name>
    <name type="common">Giant wood spider</name>
    <name type="synonym">Nephila maculata</name>
    <dbReference type="NCBI Taxonomy" id="299642"/>
    <lineage>
        <taxon>Eukaryota</taxon>
        <taxon>Metazoa</taxon>
        <taxon>Ecdysozoa</taxon>
        <taxon>Arthropoda</taxon>
        <taxon>Chelicerata</taxon>
        <taxon>Arachnida</taxon>
        <taxon>Araneae</taxon>
        <taxon>Araneomorphae</taxon>
        <taxon>Entelegynae</taxon>
        <taxon>Araneoidea</taxon>
        <taxon>Nephilidae</taxon>
        <taxon>Nephila</taxon>
    </lineage>
</organism>
<comment type="caution">
    <text evidence="2">The sequence shown here is derived from an EMBL/GenBank/DDBJ whole genome shotgun (WGS) entry which is preliminary data.</text>
</comment>
<keyword evidence="3" id="KW-1185">Reference proteome</keyword>
<proteinExistence type="predicted"/>
<name>A0A8X6NX20_NEPPI</name>
<protein>
    <submittedName>
        <fullName evidence="2">Uncharacterized protein</fullName>
    </submittedName>
</protein>
<accession>A0A8X6NX20</accession>
<evidence type="ECO:0000313" key="2">
    <source>
        <dbReference type="EMBL" id="GFT39771.1"/>
    </source>
</evidence>
<evidence type="ECO:0000256" key="1">
    <source>
        <dbReference type="SAM" id="MobiDB-lite"/>
    </source>
</evidence>
<evidence type="ECO:0000313" key="3">
    <source>
        <dbReference type="Proteomes" id="UP000887013"/>
    </source>
</evidence>
<dbReference type="AlphaFoldDB" id="A0A8X6NX20"/>